<evidence type="ECO:0000256" key="8">
    <source>
        <dbReference type="ARBA" id="ARBA00023144"/>
    </source>
</evidence>
<keyword evidence="14" id="KW-1185">Reference proteome</keyword>
<evidence type="ECO:0000256" key="4">
    <source>
        <dbReference type="ARBA" id="ARBA00008706"/>
    </source>
</evidence>
<dbReference type="NCBIfam" id="NF003629">
    <property type="entry name" value="PRK05270.1-2"/>
    <property type="match status" value="1"/>
</dbReference>
<dbReference type="Proteomes" id="UP000571018">
    <property type="component" value="Unassembled WGS sequence"/>
</dbReference>
<comment type="catalytic activity">
    <reaction evidence="1 10">
        <text>alpha-D-galactose 1-phosphate + UDP-alpha-D-glucose = alpha-D-glucose 1-phosphate + UDP-alpha-D-galactose</text>
        <dbReference type="Rhea" id="RHEA:13989"/>
        <dbReference type="ChEBI" id="CHEBI:58336"/>
        <dbReference type="ChEBI" id="CHEBI:58601"/>
        <dbReference type="ChEBI" id="CHEBI:58885"/>
        <dbReference type="ChEBI" id="CHEBI:66914"/>
        <dbReference type="EC" id="2.7.7.12"/>
    </reaction>
</comment>
<accession>A0A839A358</accession>
<dbReference type="AlphaFoldDB" id="A0A839A358"/>
<dbReference type="InterPro" id="IPR005849">
    <property type="entry name" value="GalP_Utransf_N"/>
</dbReference>
<reference evidence="13 14" key="1">
    <citation type="submission" date="2020-06" db="EMBL/GenBank/DDBJ databases">
        <title>Reclassification of Facklamia ignava, Facklamia soureckii and Facklami tabacinasalis as Falseniella iganva gen. nov., comb. nov., Hutsoniella ignava gen. nov., comb. nov., and Ruoffia tabacinasalis gen. nov., comb. nov and description of Ruoffia haltotolerans sp. nov., isolated from hypersaline Inland Sea of Qatar.</title>
        <authorList>
            <person name="Fotedar R."/>
            <person name="Sankaranarayanan K."/>
            <person name="Lawson P."/>
            <person name="Caldwell M."/>
            <person name="Zeyara A."/>
            <person name="Al Malki A."/>
            <person name="Ali M."/>
        </authorList>
    </citation>
    <scope>NUCLEOTIDE SEQUENCE [LARGE SCALE GENOMIC DNA]</scope>
    <source>
        <strain evidence="13 14">INB8</strain>
    </source>
</reference>
<gene>
    <name evidence="10" type="primary">galT</name>
    <name evidence="13" type="ORF">HW423_01360</name>
</gene>
<dbReference type="PANTHER" id="PTHR39191">
    <property type="entry name" value="GALACTOSE-1-PHOSPHATE URIDYLYLTRANSFERASE"/>
    <property type="match status" value="1"/>
</dbReference>
<evidence type="ECO:0000256" key="2">
    <source>
        <dbReference type="ARBA" id="ARBA00004496"/>
    </source>
</evidence>
<evidence type="ECO:0000256" key="1">
    <source>
        <dbReference type="ARBA" id="ARBA00001107"/>
    </source>
</evidence>
<dbReference type="InterPro" id="IPR000766">
    <property type="entry name" value="GalP_uridyl_Trfase_II"/>
</dbReference>
<sequence length="503" mass="57991">MIDTRQVIKAINEFTLIAIKLKLIQPMDRFYITNQLFAYVEISEGEQLELTDLGSSLLNPMDTIVEYAISKDIITSLSYIRDQFEAKIMDLITPIPSVVNQNFWKFYKEDKKKATDYFYQISQINDYIKTRNIARNVAFTRETSYGTLQITINLSKPEKTIADIELAKNTPKTKYPSCALCMENEGYHGNSNHPARQNHRVIRIDLGDETFGFQYSPYVYYNEHSIFLNEKHIPMIINQNTFSNLFKILDIFPHYFVGSNSDLPGVGGSILAHDHYQGGRHVFPMEQAKSYAKVNLIHHPNVNAELVEWPMTVIRLKSETSETLCAAAKDILNVWREYSDETVDIISHSNGEPHNTITPIARKNDNCYELDMVLRNNRKSTEYPDGIFHPHKDVQHIKQENIGLIEVMGLAILPPRLIDEVNQIKKYLNDIISLDEVKDIHHQWAIELKMKQTEENIIDTDLLIKNSIGDKFVRILEDAGIYKNTESGRTALLKFIDSVNETR</sequence>
<dbReference type="PANTHER" id="PTHR39191:SF1">
    <property type="entry name" value="DUF4922 DOMAIN-CONTAINING PROTEIN"/>
    <property type="match status" value="1"/>
</dbReference>
<dbReference type="EC" id="2.7.7.12" evidence="10"/>
<keyword evidence="8 10" id="KW-0299">Galactose metabolism</keyword>
<feature type="domain" description="Galactose-1-phosphate uridyl transferase C-terminal" evidence="12">
    <location>
        <begin position="250"/>
        <end position="445"/>
    </location>
</feature>
<evidence type="ECO:0000256" key="6">
    <source>
        <dbReference type="ARBA" id="ARBA00022679"/>
    </source>
</evidence>
<evidence type="ECO:0000256" key="5">
    <source>
        <dbReference type="ARBA" id="ARBA00022490"/>
    </source>
</evidence>
<comment type="similarity">
    <text evidence="4 10">Belongs to the galactose-1-phosphate uridylyltransferase type 2 family.</text>
</comment>
<protein>
    <recommendedName>
        <fullName evidence="10">Galactose-1-phosphate uridylyltransferase</fullName>
        <shortName evidence="10">Gal-1-P uridylyltransferase</shortName>
        <ecNumber evidence="10">2.7.7.12</ecNumber>
    </recommendedName>
    <alternativeName>
        <fullName evidence="10">UDP-glucose--hexose-1-phosphate uridylyltransferase</fullName>
    </alternativeName>
</protein>
<evidence type="ECO:0000313" key="14">
    <source>
        <dbReference type="Proteomes" id="UP000571018"/>
    </source>
</evidence>
<evidence type="ECO:0000256" key="9">
    <source>
        <dbReference type="ARBA" id="ARBA00023277"/>
    </source>
</evidence>
<keyword evidence="6 10" id="KW-0808">Transferase</keyword>
<comment type="caution">
    <text evidence="13">The sequence shown here is derived from an EMBL/GenBank/DDBJ whole genome shotgun (WGS) entry which is preliminary data.</text>
</comment>
<evidence type="ECO:0000256" key="3">
    <source>
        <dbReference type="ARBA" id="ARBA00004947"/>
    </source>
</evidence>
<keyword evidence="7 10" id="KW-0548">Nucleotidyltransferase</keyword>
<dbReference type="RefSeq" id="WP_218930161.1">
    <property type="nucleotide sequence ID" value="NZ_JACAOA010000002.1"/>
</dbReference>
<name>A0A839A358_9LACT</name>
<keyword evidence="5 10" id="KW-0963">Cytoplasm</keyword>
<evidence type="ECO:0000256" key="10">
    <source>
        <dbReference type="HAMAP-Rule" id="MF_00571"/>
    </source>
</evidence>
<evidence type="ECO:0000259" key="11">
    <source>
        <dbReference type="Pfam" id="PF01087"/>
    </source>
</evidence>
<evidence type="ECO:0000313" key="13">
    <source>
        <dbReference type="EMBL" id="MBA5728437.1"/>
    </source>
</evidence>
<comment type="pathway">
    <text evidence="3 10">Carbohydrate metabolism; galactose metabolism.</text>
</comment>
<dbReference type="GO" id="GO:0005737">
    <property type="term" value="C:cytoplasm"/>
    <property type="evidence" value="ECO:0007669"/>
    <property type="project" value="UniProtKB-SubCell"/>
</dbReference>
<evidence type="ECO:0000259" key="12">
    <source>
        <dbReference type="Pfam" id="PF02744"/>
    </source>
</evidence>
<feature type="domain" description="Galactose-1-phosphate uridyl transferase N-terminal" evidence="11">
    <location>
        <begin position="67"/>
        <end position="234"/>
    </location>
</feature>
<dbReference type="Pfam" id="PF01087">
    <property type="entry name" value="GalP_UDP_transf"/>
    <property type="match status" value="1"/>
</dbReference>
<evidence type="ECO:0000256" key="7">
    <source>
        <dbReference type="ARBA" id="ARBA00022695"/>
    </source>
</evidence>
<proteinExistence type="inferred from homology"/>
<keyword evidence="9 10" id="KW-0119">Carbohydrate metabolism</keyword>
<organism evidence="13 14">
    <name type="scientific">Ruoffia halotolerans</name>
    <dbReference type="NCBI Taxonomy" id="2748684"/>
    <lineage>
        <taxon>Bacteria</taxon>
        <taxon>Bacillati</taxon>
        <taxon>Bacillota</taxon>
        <taxon>Bacilli</taxon>
        <taxon>Lactobacillales</taxon>
        <taxon>Aerococcaceae</taxon>
        <taxon>Ruoffia</taxon>
    </lineage>
</organism>
<dbReference type="Pfam" id="PF02744">
    <property type="entry name" value="GalP_UDP_tr_C"/>
    <property type="match status" value="1"/>
</dbReference>
<dbReference type="PIRSF" id="PIRSF006005">
    <property type="entry name" value="GalT_BS"/>
    <property type="match status" value="1"/>
</dbReference>
<dbReference type="InterPro" id="IPR005850">
    <property type="entry name" value="GalP_Utransf_C"/>
</dbReference>
<comment type="subcellular location">
    <subcellularLocation>
        <location evidence="2 10">Cytoplasm</location>
    </subcellularLocation>
</comment>
<dbReference type="GO" id="GO:0006012">
    <property type="term" value="P:galactose metabolic process"/>
    <property type="evidence" value="ECO:0007669"/>
    <property type="project" value="UniProtKB-UniRule"/>
</dbReference>
<dbReference type="UniPathway" id="UPA00214"/>
<dbReference type="GO" id="GO:0008108">
    <property type="term" value="F:UDP-glucose:hexose-1-phosphate uridylyltransferase activity"/>
    <property type="evidence" value="ECO:0007669"/>
    <property type="project" value="UniProtKB-UniRule"/>
</dbReference>
<dbReference type="EMBL" id="JACAOA010000002">
    <property type="protein sequence ID" value="MBA5728437.1"/>
    <property type="molecule type" value="Genomic_DNA"/>
</dbReference>
<dbReference type="HAMAP" id="MF_00571">
    <property type="entry name" value="GalP_UDP_trans"/>
    <property type="match status" value="1"/>
</dbReference>